<dbReference type="KEGG" id="paqt:E8L99_21925"/>
<feature type="transmembrane region" description="Helical" evidence="1">
    <location>
        <begin position="124"/>
        <end position="151"/>
    </location>
</feature>
<keyword evidence="3" id="KW-1185">Reference proteome</keyword>
<dbReference type="Proteomes" id="UP000298588">
    <property type="component" value="Chromosome"/>
</dbReference>
<gene>
    <name evidence="2" type="ORF">E8L99_21925</name>
</gene>
<evidence type="ECO:0000313" key="3">
    <source>
        <dbReference type="Proteomes" id="UP000298588"/>
    </source>
</evidence>
<keyword evidence="1" id="KW-0472">Membrane</keyword>
<sequence>MNLIGRIGSMAQAAGPFHLALALVATLAAFGLNVLANLDVEAALRIQACDGLDCLKSLRPDTRYGGYSADEFRTFLATLGPLRWTALKALAADLPLILAVTATLLIAGGLATRGAAFLNERTRILAVVLPLAYAAADLVEDAALALVYAGLADTSLVLPWISALKFGLAAASALISLFLGLTRSSLG</sequence>
<feature type="transmembrane region" description="Helical" evidence="1">
    <location>
        <begin position="89"/>
        <end position="112"/>
    </location>
</feature>
<keyword evidence="1" id="KW-1133">Transmembrane helix</keyword>
<dbReference type="RefSeq" id="WP_137101554.1">
    <property type="nucleotide sequence ID" value="NZ_CP039865.1"/>
</dbReference>
<evidence type="ECO:0000256" key="1">
    <source>
        <dbReference type="SAM" id="Phobius"/>
    </source>
</evidence>
<reference evidence="2 3" key="1">
    <citation type="submission" date="2019-04" db="EMBL/GenBank/DDBJ databases">
        <title>Phreatobacter aquaticus sp. nov.</title>
        <authorList>
            <person name="Choi A."/>
            <person name="Baek K."/>
        </authorList>
    </citation>
    <scope>NUCLEOTIDE SEQUENCE [LARGE SCALE GENOMIC DNA]</scope>
    <source>
        <strain evidence="2 3">NMCR1094</strain>
    </source>
</reference>
<dbReference type="OrthoDB" id="8480971at2"/>
<accession>A0A4D7QRL7</accession>
<feature type="transmembrane region" description="Helical" evidence="1">
    <location>
        <begin position="16"/>
        <end position="36"/>
    </location>
</feature>
<dbReference type="AlphaFoldDB" id="A0A4D7QRL7"/>
<evidence type="ECO:0000313" key="2">
    <source>
        <dbReference type="EMBL" id="QCK88226.1"/>
    </source>
</evidence>
<protein>
    <submittedName>
        <fullName evidence="2">Uncharacterized protein</fullName>
    </submittedName>
</protein>
<feature type="transmembrane region" description="Helical" evidence="1">
    <location>
        <begin position="157"/>
        <end position="181"/>
    </location>
</feature>
<keyword evidence="1" id="KW-0812">Transmembrane</keyword>
<organism evidence="2 3">
    <name type="scientific">Phreatobacter aquaticus</name>
    <dbReference type="NCBI Taxonomy" id="2570229"/>
    <lineage>
        <taxon>Bacteria</taxon>
        <taxon>Pseudomonadati</taxon>
        <taxon>Pseudomonadota</taxon>
        <taxon>Alphaproteobacteria</taxon>
        <taxon>Hyphomicrobiales</taxon>
        <taxon>Phreatobacteraceae</taxon>
        <taxon>Phreatobacter</taxon>
    </lineage>
</organism>
<dbReference type="EMBL" id="CP039865">
    <property type="protein sequence ID" value="QCK88226.1"/>
    <property type="molecule type" value="Genomic_DNA"/>
</dbReference>
<name>A0A4D7QRL7_9HYPH</name>
<proteinExistence type="predicted"/>